<dbReference type="PANTHER" id="PTHR34150">
    <property type="entry name" value="PROTEIN CBG08832-RELATED"/>
    <property type="match status" value="1"/>
</dbReference>
<dbReference type="STRING" id="6290.A0A158QKE9"/>
<proteinExistence type="predicted"/>
<dbReference type="PANTHER" id="PTHR34150:SF7">
    <property type="entry name" value="PROTEIN CBG10108"/>
    <property type="match status" value="1"/>
</dbReference>
<name>A0A158QKE9_HAEPC</name>
<dbReference type="Proteomes" id="UP000268014">
    <property type="component" value="Unassembled WGS sequence"/>
</dbReference>
<feature type="region of interest" description="Disordered" evidence="1">
    <location>
        <begin position="669"/>
        <end position="690"/>
    </location>
</feature>
<protein>
    <submittedName>
        <fullName evidence="5">Chitin-binding type-2 domain-containing protein</fullName>
    </submittedName>
</protein>
<reference evidence="5" key="1">
    <citation type="submission" date="2016-04" db="UniProtKB">
        <authorList>
            <consortium name="WormBaseParasite"/>
        </authorList>
    </citation>
    <scope>IDENTIFICATION</scope>
</reference>
<organism evidence="5">
    <name type="scientific">Haemonchus placei</name>
    <name type="common">Barber's pole worm</name>
    <dbReference type="NCBI Taxonomy" id="6290"/>
    <lineage>
        <taxon>Eukaryota</taxon>
        <taxon>Metazoa</taxon>
        <taxon>Ecdysozoa</taxon>
        <taxon>Nematoda</taxon>
        <taxon>Chromadorea</taxon>
        <taxon>Rhabditida</taxon>
        <taxon>Rhabditina</taxon>
        <taxon>Rhabditomorpha</taxon>
        <taxon>Strongyloidea</taxon>
        <taxon>Trichostrongylidae</taxon>
        <taxon>Haemonchus</taxon>
    </lineage>
</organism>
<evidence type="ECO:0000313" key="4">
    <source>
        <dbReference type="Proteomes" id="UP000268014"/>
    </source>
</evidence>
<gene>
    <name evidence="3" type="ORF">HPLM_LOCUS4454</name>
</gene>
<evidence type="ECO:0000313" key="3">
    <source>
        <dbReference type="EMBL" id="VDO23265.1"/>
    </source>
</evidence>
<keyword evidence="2" id="KW-0732">Signal</keyword>
<dbReference type="OrthoDB" id="5912039at2759"/>
<evidence type="ECO:0000256" key="2">
    <source>
        <dbReference type="SAM" id="SignalP"/>
    </source>
</evidence>
<evidence type="ECO:0000313" key="5">
    <source>
        <dbReference type="WBParaSite" id="HPLM_0000446201-mRNA-1"/>
    </source>
</evidence>
<feature type="chain" id="PRO_5043135489" evidence="2">
    <location>
        <begin position="23"/>
        <end position="1266"/>
    </location>
</feature>
<dbReference type="OMA" id="NICCPIN"/>
<dbReference type="InterPro" id="IPR006150">
    <property type="entry name" value="Cys_repeat_1"/>
</dbReference>
<dbReference type="WBParaSite" id="HPLM_0000446201-mRNA-1">
    <property type="protein sequence ID" value="HPLM_0000446201-mRNA-1"/>
    <property type="gene ID" value="HPLM_0000446201"/>
</dbReference>
<accession>A0A158QKE9</accession>
<feature type="compositionally biased region" description="Polar residues" evidence="1">
    <location>
        <begin position="675"/>
        <end position="685"/>
    </location>
</feature>
<reference evidence="3 4" key="2">
    <citation type="submission" date="2018-11" db="EMBL/GenBank/DDBJ databases">
        <authorList>
            <consortium name="Pathogen Informatics"/>
        </authorList>
    </citation>
    <scope>NUCLEOTIDE SEQUENCE [LARGE SCALE GENOMIC DNA]</scope>
    <source>
        <strain evidence="3 4">MHpl1</strain>
    </source>
</reference>
<feature type="signal peptide" evidence="2">
    <location>
        <begin position="1"/>
        <end position="22"/>
    </location>
</feature>
<keyword evidence="4" id="KW-1185">Reference proteome</keyword>
<sequence>MQGRLVHPLLITTLFLVNTCLCQTPVIGGTCRLGTADVQIGGKQTQFFLKCEATSDSAAGEGVWVVKSRAAAAASTSSTVGTTTSSFTVNQAIPIENTQPQQHPKLMRKQGAPNICEQDLGARESDSCAVSATCLQAATDVPSSYLQCDQSSLRWVRKSCQDGFVFNFEQQTCIVPKRMSSLSPPCDMPNASCADSTECPPTFTCFNKCCRLEVCPNGAKVLFTCTNIYQCRSGETCLFGGCCRLKRAKASPESSEKQNKITDVAVDLQVIQDPYKSQAQQLLESAYSDGIQSVLTKMSANVLPSSKKITSQGPHMPAFAPTDDCLLDNRVRSCSLSNPCPEISECMDGQCCRLEEKRCRNGLRPLMLPKMCRKSDECPIASFCEDSTCCPLDSNFMDQPMNTKKTLFWNEKSLMKKSKNITSHVDSNFAIRKLQCLMNQGCLMGALCPLGFTCTLDGRCCQLPASCPDGSIPEAMCGGMAMCPSPMHICYTLGERMNICCMRGDSPVESACPPGSVEDSKRMDYCARSRRAPTQIHAPLELVTMHDYNPSHLTYSMVPARTQHSRTIRSLTEANNVKSKELEENDWPIGPPGYGFPEHLANLDAVLVKAAGDGSSCAGGFNSTLRCSTDGLCPPGLSCDASLNACCPLVLPLIDANTVPQSIESWKNEFLGSPAPQTTDEYSSDTNRRKHSRPCRRYPCMPPVPIASSNCVGCVQAAPPQLFALPAATCPGGGFPVGQCNAGFCSPGFSCIQNVCCPQYAPPRIQMPVFACPSGSPAVGGCINGACATGYSCIQNQCCATPVTKNPFVCPNGNQAAGGCVNGQCGAGYTCQNGLCCLGGSSSAVRCLDGSEAVGACIPSCQGGNCGAVQISYYCGSGYTCTTGNICCPVTSCPQGGEPIGPPVNGLCPAGYNLQGSLCCSNVAATCPDGSAGTPPVNGLCPTGTTLTGTVCCPSTASTVLVGNCEVASMGIGPCTAAGCGVGYACDNDPTNPQCCPVVNYQDPQYQIGPAVSGMCPVGYVAVYPPSSANADGTNDGVCVDLQTVPNLCAAAVQAGPCNNGACQTGYTCNTYADICCPTTTAFGRLNTALKKRPTYGRPLHSYMPPRANSCSDGSKPAGGCINGLCGVGHECQNGLCCPPVQQQGSNLKSMCPNGELAVSGCFSNGRCGAEFECVSSIGLCCPPGGNDIIAPSSQHTIRPIGGRCLSDAECVGHTEGLSLCHAGVCQCSPIAYSQGIACVRRKHLKMNDSPMETEMEKEEKTSLIV</sequence>
<evidence type="ECO:0000256" key="1">
    <source>
        <dbReference type="SAM" id="MobiDB-lite"/>
    </source>
</evidence>
<dbReference type="SMART" id="SM00289">
    <property type="entry name" value="WR1"/>
    <property type="match status" value="16"/>
</dbReference>
<dbReference type="EMBL" id="UZAF01016211">
    <property type="protein sequence ID" value="VDO23265.1"/>
    <property type="molecule type" value="Genomic_DNA"/>
</dbReference>
<dbReference type="AlphaFoldDB" id="A0A158QKE9"/>